<dbReference type="EMBL" id="CASHSV030000034">
    <property type="protein sequence ID" value="CAJ2643656.1"/>
    <property type="molecule type" value="Genomic_DNA"/>
</dbReference>
<organism evidence="1 2">
    <name type="scientific">Trifolium pratense</name>
    <name type="common">Red clover</name>
    <dbReference type="NCBI Taxonomy" id="57577"/>
    <lineage>
        <taxon>Eukaryota</taxon>
        <taxon>Viridiplantae</taxon>
        <taxon>Streptophyta</taxon>
        <taxon>Embryophyta</taxon>
        <taxon>Tracheophyta</taxon>
        <taxon>Spermatophyta</taxon>
        <taxon>Magnoliopsida</taxon>
        <taxon>eudicotyledons</taxon>
        <taxon>Gunneridae</taxon>
        <taxon>Pentapetalae</taxon>
        <taxon>rosids</taxon>
        <taxon>fabids</taxon>
        <taxon>Fabales</taxon>
        <taxon>Fabaceae</taxon>
        <taxon>Papilionoideae</taxon>
        <taxon>50 kb inversion clade</taxon>
        <taxon>NPAAA clade</taxon>
        <taxon>Hologalegina</taxon>
        <taxon>IRL clade</taxon>
        <taxon>Trifolieae</taxon>
        <taxon>Trifolium</taxon>
    </lineage>
</organism>
<evidence type="ECO:0000313" key="1">
    <source>
        <dbReference type="EMBL" id="CAJ2643656.1"/>
    </source>
</evidence>
<protein>
    <submittedName>
        <fullName evidence="1">Uncharacterized protein</fullName>
    </submittedName>
</protein>
<comment type="caution">
    <text evidence="1">The sequence shown here is derived from an EMBL/GenBank/DDBJ whole genome shotgun (WGS) entry which is preliminary data.</text>
</comment>
<name>A0ACB0JF77_TRIPR</name>
<keyword evidence="2" id="KW-1185">Reference proteome</keyword>
<dbReference type="Proteomes" id="UP001177021">
    <property type="component" value="Unassembled WGS sequence"/>
</dbReference>
<sequence length="116" mass="13234">MEELDDTTTVLGRKDKVFLNGDWVGVCSDSTSFVTELRNRRRKNELPHQVEIERDQNQREVRILSDAGRILRPLLVVGNLLKIKGSKSDHKSFKSLLDNGVIELIGPEEEEDFKTA</sequence>
<accession>A0ACB0JF77</accession>
<proteinExistence type="predicted"/>
<reference evidence="1" key="1">
    <citation type="submission" date="2023-10" db="EMBL/GenBank/DDBJ databases">
        <authorList>
            <person name="Rodriguez Cubillos JULIANA M."/>
            <person name="De Vega J."/>
        </authorList>
    </citation>
    <scope>NUCLEOTIDE SEQUENCE</scope>
</reference>
<gene>
    <name evidence="1" type="ORF">MILVUS5_LOCUS12841</name>
</gene>
<evidence type="ECO:0000313" key="2">
    <source>
        <dbReference type="Proteomes" id="UP001177021"/>
    </source>
</evidence>